<dbReference type="GO" id="GO:0000978">
    <property type="term" value="F:RNA polymerase II cis-regulatory region sequence-specific DNA binding"/>
    <property type="evidence" value="ECO:0007669"/>
    <property type="project" value="TreeGrafter"/>
</dbReference>
<dbReference type="FunFam" id="3.30.160.60:FF:000176">
    <property type="entry name" value="zinc finger protein 70"/>
    <property type="match status" value="1"/>
</dbReference>
<dbReference type="FunFam" id="3.30.160.60:FF:000345">
    <property type="entry name" value="Zinc finger protein Gfi-1"/>
    <property type="match status" value="1"/>
</dbReference>
<protein>
    <recommendedName>
        <fullName evidence="6">C2H2-type domain-containing protein</fullName>
    </recommendedName>
</protein>
<dbReference type="PANTHER" id="PTHR23226:SF419">
    <property type="entry name" value="FI21258P1-RELATED"/>
    <property type="match status" value="1"/>
</dbReference>
<dbReference type="SMART" id="SM00355">
    <property type="entry name" value="ZnF_C2H2"/>
    <property type="match status" value="4"/>
</dbReference>
<evidence type="ECO:0000256" key="5">
    <source>
        <dbReference type="PROSITE-ProRule" id="PRU00042"/>
    </source>
</evidence>
<dbReference type="GO" id="GO:0000981">
    <property type="term" value="F:DNA-binding transcription factor activity, RNA polymerase II-specific"/>
    <property type="evidence" value="ECO:0007669"/>
    <property type="project" value="TreeGrafter"/>
</dbReference>
<keyword evidence="8" id="KW-1185">Reference proteome</keyword>
<dbReference type="InterPro" id="IPR013087">
    <property type="entry name" value="Znf_C2H2_type"/>
</dbReference>
<gene>
    <name evidence="7" type="ORF">A3Q56_06148</name>
</gene>
<feature type="domain" description="C2H2-type" evidence="6">
    <location>
        <begin position="223"/>
        <end position="250"/>
    </location>
</feature>
<evidence type="ECO:0000259" key="6">
    <source>
        <dbReference type="PROSITE" id="PS50157"/>
    </source>
</evidence>
<dbReference type="GO" id="GO:0005634">
    <property type="term" value="C:nucleus"/>
    <property type="evidence" value="ECO:0007669"/>
    <property type="project" value="UniProtKB-ARBA"/>
</dbReference>
<evidence type="ECO:0000256" key="1">
    <source>
        <dbReference type="ARBA" id="ARBA00022723"/>
    </source>
</evidence>
<comment type="caution">
    <text evidence="7">The sequence shown here is derived from an EMBL/GenBank/DDBJ whole genome shotgun (WGS) entry which is preliminary data.</text>
</comment>
<evidence type="ECO:0000313" key="8">
    <source>
        <dbReference type="Proteomes" id="UP000078046"/>
    </source>
</evidence>
<dbReference type="SUPFAM" id="SSF57667">
    <property type="entry name" value="beta-beta-alpha zinc fingers"/>
    <property type="match status" value="2"/>
</dbReference>
<feature type="domain" description="C2H2-type" evidence="6">
    <location>
        <begin position="251"/>
        <end position="278"/>
    </location>
</feature>
<dbReference type="Pfam" id="PF00096">
    <property type="entry name" value="zf-C2H2"/>
    <property type="match status" value="3"/>
</dbReference>
<dbReference type="FunFam" id="3.30.160.60:FF:000340">
    <property type="entry name" value="zinc finger protein 473 isoform X1"/>
    <property type="match status" value="1"/>
</dbReference>
<dbReference type="EMBL" id="LWCA01001025">
    <property type="protein sequence ID" value="OAF66134.1"/>
    <property type="molecule type" value="Genomic_DNA"/>
</dbReference>
<feature type="domain" description="C2H2-type" evidence="6">
    <location>
        <begin position="195"/>
        <end position="222"/>
    </location>
</feature>
<dbReference type="PROSITE" id="PS00028">
    <property type="entry name" value="ZINC_FINGER_C2H2_1"/>
    <property type="match status" value="4"/>
</dbReference>
<evidence type="ECO:0000256" key="3">
    <source>
        <dbReference type="ARBA" id="ARBA00022771"/>
    </source>
</evidence>
<dbReference type="PROSITE" id="PS50157">
    <property type="entry name" value="ZINC_FINGER_C2H2_2"/>
    <property type="match status" value="4"/>
</dbReference>
<feature type="domain" description="C2H2-type" evidence="6">
    <location>
        <begin position="167"/>
        <end position="194"/>
    </location>
</feature>
<evidence type="ECO:0000256" key="4">
    <source>
        <dbReference type="ARBA" id="ARBA00022833"/>
    </source>
</evidence>
<name>A0A177AY68_9BILA</name>
<dbReference type="PANTHER" id="PTHR23226">
    <property type="entry name" value="ZINC FINGER AND SCAN DOMAIN-CONTAINING"/>
    <property type="match status" value="1"/>
</dbReference>
<keyword evidence="1" id="KW-0479">Metal-binding</keyword>
<reference evidence="7 8" key="1">
    <citation type="submission" date="2016-04" db="EMBL/GenBank/DDBJ databases">
        <title>The genome of Intoshia linei affirms orthonectids as highly simplified spiralians.</title>
        <authorList>
            <person name="Mikhailov K.V."/>
            <person name="Slusarev G.S."/>
            <person name="Nikitin M.A."/>
            <person name="Logacheva M.D."/>
            <person name="Penin A."/>
            <person name="Aleoshin V."/>
            <person name="Panchin Y.V."/>
        </authorList>
    </citation>
    <scope>NUCLEOTIDE SEQUENCE [LARGE SCALE GENOMIC DNA]</scope>
    <source>
        <strain evidence="7">Intl2013</strain>
        <tissue evidence="7">Whole animal</tissue>
    </source>
</reference>
<dbReference type="GO" id="GO:0008270">
    <property type="term" value="F:zinc ion binding"/>
    <property type="evidence" value="ECO:0007669"/>
    <property type="project" value="UniProtKB-KW"/>
</dbReference>
<accession>A0A177AY68</accession>
<dbReference type="AlphaFoldDB" id="A0A177AY68"/>
<keyword evidence="4" id="KW-0862">Zinc</keyword>
<sequence length="278" mass="32893">MPNNDIQVAPNSFCTQYNIKDILPNITSVNQLSPAQFWENGINLSKKYLILKNSNDETIDNLNYLSDKITKLKQDFENKYTCQNLNLNTHLNNLDFTKFTNLTLKNQPFTQNLHYKRLLQKNFQNTHVKLYYEQLSKMYSFNGQINSNKQNYLKNDDVKMYNDLTVYKCELCYKKFRRSSTLNTHMMIHSNIRPYTCHYCGKRFHQKSDMKKHTYIHTGEKPYICKVCFKAFSQSSNLITHCRKHIGFKPFQCTKCVDSFGCKLDLRKHNASVHQSLK</sequence>
<evidence type="ECO:0000313" key="7">
    <source>
        <dbReference type="EMBL" id="OAF66134.1"/>
    </source>
</evidence>
<dbReference type="Proteomes" id="UP000078046">
    <property type="component" value="Unassembled WGS sequence"/>
</dbReference>
<organism evidence="7 8">
    <name type="scientific">Intoshia linei</name>
    <dbReference type="NCBI Taxonomy" id="1819745"/>
    <lineage>
        <taxon>Eukaryota</taxon>
        <taxon>Metazoa</taxon>
        <taxon>Spiralia</taxon>
        <taxon>Lophotrochozoa</taxon>
        <taxon>Mesozoa</taxon>
        <taxon>Orthonectida</taxon>
        <taxon>Rhopaluridae</taxon>
        <taxon>Intoshia</taxon>
    </lineage>
</organism>
<dbReference type="InterPro" id="IPR036236">
    <property type="entry name" value="Znf_C2H2_sf"/>
</dbReference>
<keyword evidence="2" id="KW-0677">Repeat</keyword>
<dbReference type="OrthoDB" id="6155966at2759"/>
<evidence type="ECO:0000256" key="2">
    <source>
        <dbReference type="ARBA" id="ARBA00022737"/>
    </source>
</evidence>
<dbReference type="Gene3D" id="3.30.160.60">
    <property type="entry name" value="Classic Zinc Finger"/>
    <property type="match status" value="3"/>
</dbReference>
<keyword evidence="3 5" id="KW-0863">Zinc-finger</keyword>
<proteinExistence type="predicted"/>